<dbReference type="GO" id="GO:0016787">
    <property type="term" value="F:hydrolase activity"/>
    <property type="evidence" value="ECO:0007669"/>
    <property type="project" value="UniProtKB-KW"/>
</dbReference>
<evidence type="ECO:0000256" key="1">
    <source>
        <dbReference type="SAM" id="SignalP"/>
    </source>
</evidence>
<organism evidence="2 3">
    <name type="scientific">Vigna unguiculata</name>
    <name type="common">Cowpea</name>
    <dbReference type="NCBI Taxonomy" id="3917"/>
    <lineage>
        <taxon>Eukaryota</taxon>
        <taxon>Viridiplantae</taxon>
        <taxon>Streptophyta</taxon>
        <taxon>Embryophyta</taxon>
        <taxon>Tracheophyta</taxon>
        <taxon>Spermatophyta</taxon>
        <taxon>Magnoliopsida</taxon>
        <taxon>eudicotyledons</taxon>
        <taxon>Gunneridae</taxon>
        <taxon>Pentapetalae</taxon>
        <taxon>rosids</taxon>
        <taxon>fabids</taxon>
        <taxon>Fabales</taxon>
        <taxon>Fabaceae</taxon>
        <taxon>Papilionoideae</taxon>
        <taxon>50 kb inversion clade</taxon>
        <taxon>NPAAA clade</taxon>
        <taxon>indigoferoid/millettioid clade</taxon>
        <taxon>Phaseoleae</taxon>
        <taxon>Vigna</taxon>
    </lineage>
</organism>
<evidence type="ECO:0000313" key="3">
    <source>
        <dbReference type="Proteomes" id="UP000501690"/>
    </source>
</evidence>
<proteinExistence type="predicted"/>
<dbReference type="Proteomes" id="UP000501690">
    <property type="component" value="Linkage Group LG5"/>
</dbReference>
<feature type="chain" id="PRO_5020035654" evidence="1">
    <location>
        <begin position="24"/>
        <end position="204"/>
    </location>
</feature>
<keyword evidence="2" id="KW-0378">Hydrolase</keyword>
<keyword evidence="3" id="KW-1185">Reference proteome</keyword>
<dbReference type="EMBL" id="CP039349">
    <property type="protein sequence ID" value="QCD92871.1"/>
    <property type="molecule type" value="Genomic_DNA"/>
</dbReference>
<sequence>MPFPILCTLIFPIISILPHFLQTHCHHQTSLTPHLNLTTTVIVAYLVPPKLKRNVNAALGAHSGTTPKPHHAPAHLYLMVVGHRTLISVVWLQFWEKYWATKPTSSSLECSIENQEYQKQFFNLLTSIKEKVKLFDVDESTMSALAGTEIEVMVVIPNIQLVDRNGYGKVMAIKLEVSGDMLQSRPDVGNRVLLSDGVIRIKIF</sequence>
<keyword evidence="1" id="KW-0732">Signal</keyword>
<protein>
    <submittedName>
        <fullName evidence="2">Glycoside hydrolase</fullName>
    </submittedName>
</protein>
<name>A0A4D6LWT8_VIGUN</name>
<evidence type="ECO:0000313" key="2">
    <source>
        <dbReference type="EMBL" id="QCD92871.1"/>
    </source>
</evidence>
<feature type="signal peptide" evidence="1">
    <location>
        <begin position="1"/>
        <end position="23"/>
    </location>
</feature>
<gene>
    <name evidence="2" type="ORF">DEO72_LG5g940</name>
</gene>
<reference evidence="2 3" key="1">
    <citation type="submission" date="2019-04" db="EMBL/GenBank/DDBJ databases">
        <title>An improved genome assembly and genetic linkage map for asparagus bean, Vigna unguiculata ssp. sesquipedialis.</title>
        <authorList>
            <person name="Xia Q."/>
            <person name="Zhang R."/>
            <person name="Dong Y."/>
        </authorList>
    </citation>
    <scope>NUCLEOTIDE SEQUENCE [LARGE SCALE GENOMIC DNA]</scope>
    <source>
        <tissue evidence="2">Leaf</tissue>
    </source>
</reference>
<dbReference type="AlphaFoldDB" id="A0A4D6LWT8"/>
<accession>A0A4D6LWT8</accession>